<evidence type="ECO:0000256" key="2">
    <source>
        <dbReference type="ARBA" id="ARBA00022692"/>
    </source>
</evidence>
<proteinExistence type="predicted"/>
<dbReference type="Pfam" id="PF07690">
    <property type="entry name" value="MFS_1"/>
    <property type="match status" value="1"/>
</dbReference>
<keyword evidence="4 5" id="KW-0472">Membrane</keyword>
<name>A0ABY8BV12_9MICO</name>
<dbReference type="PROSITE" id="PS50850">
    <property type="entry name" value="MFS"/>
    <property type="match status" value="1"/>
</dbReference>
<accession>A0ABY8BV12</accession>
<feature type="domain" description="Major facilitator superfamily (MFS) profile" evidence="6">
    <location>
        <begin position="1"/>
        <end position="388"/>
    </location>
</feature>
<evidence type="ECO:0000256" key="1">
    <source>
        <dbReference type="ARBA" id="ARBA00004651"/>
    </source>
</evidence>
<dbReference type="Proteomes" id="UP001214553">
    <property type="component" value="Chromosome"/>
</dbReference>
<dbReference type="InterPro" id="IPR020846">
    <property type="entry name" value="MFS_dom"/>
</dbReference>
<gene>
    <name evidence="7" type="ORF">PU630_12270</name>
</gene>
<evidence type="ECO:0000259" key="6">
    <source>
        <dbReference type="PROSITE" id="PS50850"/>
    </source>
</evidence>
<evidence type="ECO:0000256" key="5">
    <source>
        <dbReference type="SAM" id="Phobius"/>
    </source>
</evidence>
<keyword evidence="2 5" id="KW-0812">Transmembrane</keyword>
<dbReference type="PANTHER" id="PTHR23526">
    <property type="entry name" value="INTEGRAL MEMBRANE TRANSPORT PROTEIN-RELATED"/>
    <property type="match status" value="1"/>
</dbReference>
<feature type="transmembrane region" description="Helical" evidence="5">
    <location>
        <begin position="299"/>
        <end position="326"/>
    </location>
</feature>
<comment type="subcellular location">
    <subcellularLocation>
        <location evidence="1">Cell membrane</location>
        <topology evidence="1">Multi-pass membrane protein</topology>
    </subcellularLocation>
</comment>
<evidence type="ECO:0000256" key="3">
    <source>
        <dbReference type="ARBA" id="ARBA00022989"/>
    </source>
</evidence>
<dbReference type="InterPro" id="IPR036259">
    <property type="entry name" value="MFS_trans_sf"/>
</dbReference>
<feature type="transmembrane region" description="Helical" evidence="5">
    <location>
        <begin position="275"/>
        <end position="293"/>
    </location>
</feature>
<evidence type="ECO:0000313" key="7">
    <source>
        <dbReference type="EMBL" id="WEG08009.1"/>
    </source>
</evidence>
<evidence type="ECO:0000256" key="4">
    <source>
        <dbReference type="ARBA" id="ARBA00023136"/>
    </source>
</evidence>
<feature type="transmembrane region" description="Helical" evidence="5">
    <location>
        <begin position="205"/>
        <end position="231"/>
    </location>
</feature>
<dbReference type="Gene3D" id="1.20.1250.20">
    <property type="entry name" value="MFS general substrate transporter like domains"/>
    <property type="match status" value="1"/>
</dbReference>
<dbReference type="InterPro" id="IPR011701">
    <property type="entry name" value="MFS"/>
</dbReference>
<sequence>MAPGRRGLVLLLIHAALMQIIIFGMRPSLSYAALGLGASPAALGVLSAFYALPALFLALPAGRVVDLIGERRGMVIGAVTVAAAAGVAVAGHGSLALLIAASVLLGCGQMFTVLGEQSYVGAISTAGRSDTTFGIYGFAVAFGQTVGPALLVLPGGTPQMPPVGLIFAVSLGCAALMLIVSVLIRSPARAVSPDRQGMLRAARGVLSTAGLPNALIAGSLVLASVDIFIAYAPLVGQDRGLPAAVISLMLIARSGFSMFSRLFLGPLSRTFGRRWLLVGSILGSALMLGAFVFDLPAGVLIAFACGYGFVIGICQPITMSWISLIAPTGTRALAMSMRLAANRLGQTVLPASLGLLAAAAGAAGVLGASSVMLLIAAAAGLGVPSDPAAGTVTDKEPS</sequence>
<feature type="transmembrane region" description="Helical" evidence="5">
    <location>
        <begin position="165"/>
        <end position="184"/>
    </location>
</feature>
<feature type="transmembrane region" description="Helical" evidence="5">
    <location>
        <begin position="73"/>
        <end position="90"/>
    </location>
</feature>
<organism evidence="7 8">
    <name type="scientific">Microbacterium horticulturae</name>
    <dbReference type="NCBI Taxonomy" id="3028316"/>
    <lineage>
        <taxon>Bacteria</taxon>
        <taxon>Bacillati</taxon>
        <taxon>Actinomycetota</taxon>
        <taxon>Actinomycetes</taxon>
        <taxon>Micrococcales</taxon>
        <taxon>Microbacteriaceae</taxon>
        <taxon>Microbacterium</taxon>
    </lineage>
</organism>
<reference evidence="7 8" key="1">
    <citation type="submission" date="2023-03" db="EMBL/GenBank/DDBJ databases">
        <title>Genome sequence of Microbacterium sp. KACC 23027.</title>
        <authorList>
            <person name="Kim S."/>
            <person name="Heo J."/>
            <person name="Kwon S.-W."/>
        </authorList>
    </citation>
    <scope>NUCLEOTIDE SEQUENCE [LARGE SCALE GENOMIC DNA]</scope>
    <source>
        <strain evidence="7 8">KACC 23027</strain>
    </source>
</reference>
<feature type="transmembrane region" description="Helical" evidence="5">
    <location>
        <begin position="347"/>
        <end position="377"/>
    </location>
</feature>
<feature type="transmembrane region" description="Helical" evidence="5">
    <location>
        <begin position="96"/>
        <end position="114"/>
    </location>
</feature>
<dbReference type="SUPFAM" id="SSF103473">
    <property type="entry name" value="MFS general substrate transporter"/>
    <property type="match status" value="1"/>
</dbReference>
<dbReference type="InterPro" id="IPR052528">
    <property type="entry name" value="Sugar_transport-like"/>
</dbReference>
<keyword evidence="8" id="KW-1185">Reference proteome</keyword>
<keyword evidence="3 5" id="KW-1133">Transmembrane helix</keyword>
<dbReference type="RefSeq" id="WP_275277347.1">
    <property type="nucleotide sequence ID" value="NZ_CP119108.1"/>
</dbReference>
<feature type="transmembrane region" description="Helical" evidence="5">
    <location>
        <begin position="42"/>
        <end position="61"/>
    </location>
</feature>
<dbReference type="EMBL" id="CP119108">
    <property type="protein sequence ID" value="WEG08009.1"/>
    <property type="molecule type" value="Genomic_DNA"/>
</dbReference>
<evidence type="ECO:0000313" key="8">
    <source>
        <dbReference type="Proteomes" id="UP001214553"/>
    </source>
</evidence>
<feature type="transmembrane region" description="Helical" evidence="5">
    <location>
        <begin position="135"/>
        <end position="153"/>
    </location>
</feature>
<dbReference type="PANTHER" id="PTHR23526:SF4">
    <property type="entry name" value="INTEGRAL MEMBRANE TRANSPORT PROTEIN"/>
    <property type="match status" value="1"/>
</dbReference>
<feature type="transmembrane region" description="Helical" evidence="5">
    <location>
        <begin position="243"/>
        <end position="263"/>
    </location>
</feature>
<protein>
    <submittedName>
        <fullName evidence="7">MFS transporter</fullName>
    </submittedName>
</protein>